<protein>
    <recommendedName>
        <fullName evidence="5 9">Riboflavin synthase</fullName>
        <ecNumber evidence="4 9">2.5.1.9</ecNumber>
    </recommendedName>
</protein>
<evidence type="ECO:0000256" key="9">
    <source>
        <dbReference type="NCBIfam" id="TIGR00187"/>
    </source>
</evidence>
<dbReference type="Gene3D" id="2.40.30.20">
    <property type="match status" value="2"/>
</dbReference>
<dbReference type="CDD" id="cd00402">
    <property type="entry name" value="Riboflavin_synthase_like"/>
    <property type="match status" value="1"/>
</dbReference>
<dbReference type="Proteomes" id="UP001239019">
    <property type="component" value="Unassembled WGS sequence"/>
</dbReference>
<dbReference type="NCBIfam" id="TIGR00187">
    <property type="entry name" value="ribE"/>
    <property type="match status" value="1"/>
</dbReference>
<dbReference type="InterPro" id="IPR001783">
    <property type="entry name" value="Lumazine-bd"/>
</dbReference>
<keyword evidence="13" id="KW-1185">Reference proteome</keyword>
<dbReference type="NCBIfam" id="NF009566">
    <property type="entry name" value="PRK13020.1"/>
    <property type="match status" value="1"/>
</dbReference>
<comment type="pathway">
    <text evidence="3">Cofactor biosynthesis; riboflavin biosynthesis; riboflavin from 2-hydroxy-3-oxobutyl phosphate and 5-amino-6-(D-ribitylamino)uracil: step 2/2.</text>
</comment>
<evidence type="ECO:0000256" key="2">
    <source>
        <dbReference type="ARBA" id="ARBA00002803"/>
    </source>
</evidence>
<dbReference type="InterPro" id="IPR017938">
    <property type="entry name" value="Riboflavin_synthase-like_b-brl"/>
</dbReference>
<dbReference type="PIRSF" id="PIRSF000498">
    <property type="entry name" value="Riboflavin_syn_A"/>
    <property type="match status" value="1"/>
</dbReference>
<keyword evidence="8" id="KW-0677">Repeat</keyword>
<name>A0ABU0W462_9GAMM</name>
<dbReference type="RefSeq" id="WP_306727033.1">
    <property type="nucleotide sequence ID" value="NZ_JAVDDT010000001.1"/>
</dbReference>
<feature type="repeat" description="Lumazine-binding" evidence="10">
    <location>
        <begin position="98"/>
        <end position="194"/>
    </location>
</feature>
<evidence type="ECO:0000256" key="4">
    <source>
        <dbReference type="ARBA" id="ARBA00012827"/>
    </source>
</evidence>
<evidence type="ECO:0000259" key="11">
    <source>
        <dbReference type="PROSITE" id="PS51177"/>
    </source>
</evidence>
<dbReference type="InterPro" id="IPR023366">
    <property type="entry name" value="ATP_synth_asu-like_sf"/>
</dbReference>
<organism evidence="12 13">
    <name type="scientific">Natronospira bacteriovora</name>
    <dbReference type="NCBI Taxonomy" id="3069753"/>
    <lineage>
        <taxon>Bacteria</taxon>
        <taxon>Pseudomonadati</taxon>
        <taxon>Pseudomonadota</taxon>
        <taxon>Gammaproteobacteria</taxon>
        <taxon>Natronospirales</taxon>
        <taxon>Natronospiraceae</taxon>
        <taxon>Natronospira</taxon>
    </lineage>
</organism>
<reference evidence="12 13" key="1">
    <citation type="submission" date="2023-08" db="EMBL/GenBank/DDBJ databases">
        <title>Whole-genome sequencing of halo(alkali)philic microorganisms from hypersaline lakes.</title>
        <authorList>
            <person name="Sorokin D.Y."/>
            <person name="Abbas B."/>
            <person name="Merkel A.Y."/>
        </authorList>
    </citation>
    <scope>NUCLEOTIDE SEQUENCE [LARGE SCALE GENOMIC DNA]</scope>
    <source>
        <strain evidence="12 13">AB-CW4</strain>
    </source>
</reference>
<dbReference type="InterPro" id="IPR026017">
    <property type="entry name" value="Lumazine-bd_dom"/>
</dbReference>
<evidence type="ECO:0000313" key="13">
    <source>
        <dbReference type="Proteomes" id="UP001239019"/>
    </source>
</evidence>
<comment type="caution">
    <text evidence="12">The sequence shown here is derived from an EMBL/GenBank/DDBJ whole genome shotgun (WGS) entry which is preliminary data.</text>
</comment>
<dbReference type="NCBIfam" id="NF006767">
    <property type="entry name" value="PRK09289.1"/>
    <property type="match status" value="1"/>
</dbReference>
<dbReference type="SUPFAM" id="SSF63380">
    <property type="entry name" value="Riboflavin synthase domain-like"/>
    <property type="match status" value="2"/>
</dbReference>
<feature type="repeat" description="Lumazine-binding" evidence="10">
    <location>
        <begin position="1"/>
        <end position="97"/>
    </location>
</feature>
<sequence>MFTGLIEGQGCISRLQRQGRDARLAIDTRGLGYDDVAEGDSIAINGVCLTAIRPEPAGFEADVSAETLSLTTLGDLGQGDAVNLERSLTPSTRMGGHFVTGHVDGMARCVERRRDGGSWRFAFELPEGLSRYVARKGSIAIDGISLTVNAVSGPRFEVNIIPHTLERTNLDRCQVGSRVNIEIDLVARYLERLMGLDMRGPDGGLRMDLLAGNGKDSKG</sequence>
<evidence type="ECO:0000256" key="3">
    <source>
        <dbReference type="ARBA" id="ARBA00004887"/>
    </source>
</evidence>
<keyword evidence="6" id="KW-0686">Riboflavin biosynthesis</keyword>
<gene>
    <name evidence="12" type="ORF">RBH19_01515</name>
</gene>
<dbReference type="Pfam" id="PF00677">
    <property type="entry name" value="Lum_binding"/>
    <property type="match status" value="2"/>
</dbReference>
<evidence type="ECO:0000256" key="5">
    <source>
        <dbReference type="ARBA" id="ARBA00013950"/>
    </source>
</evidence>
<evidence type="ECO:0000256" key="1">
    <source>
        <dbReference type="ARBA" id="ARBA00000968"/>
    </source>
</evidence>
<dbReference type="EMBL" id="JAVDDT010000001">
    <property type="protein sequence ID" value="MDQ2068548.1"/>
    <property type="molecule type" value="Genomic_DNA"/>
</dbReference>
<evidence type="ECO:0000256" key="10">
    <source>
        <dbReference type="PROSITE-ProRule" id="PRU00524"/>
    </source>
</evidence>
<comment type="function">
    <text evidence="2">Catalyzes the dismutation of two molecules of 6,7-dimethyl-8-ribityllumazine, resulting in the formation of riboflavin and 5-amino-6-(D-ribitylamino)uracil.</text>
</comment>
<keyword evidence="7 12" id="KW-0808">Transferase</keyword>
<accession>A0ABU0W462</accession>
<comment type="catalytic activity">
    <reaction evidence="1">
        <text>2 6,7-dimethyl-8-(1-D-ribityl)lumazine + H(+) = 5-amino-6-(D-ribitylamino)uracil + riboflavin</text>
        <dbReference type="Rhea" id="RHEA:20772"/>
        <dbReference type="ChEBI" id="CHEBI:15378"/>
        <dbReference type="ChEBI" id="CHEBI:15934"/>
        <dbReference type="ChEBI" id="CHEBI:57986"/>
        <dbReference type="ChEBI" id="CHEBI:58201"/>
        <dbReference type="EC" id="2.5.1.9"/>
    </reaction>
</comment>
<evidence type="ECO:0000256" key="6">
    <source>
        <dbReference type="ARBA" id="ARBA00022619"/>
    </source>
</evidence>
<proteinExistence type="predicted"/>
<feature type="domain" description="Lumazine-binding" evidence="11">
    <location>
        <begin position="98"/>
        <end position="194"/>
    </location>
</feature>
<feature type="domain" description="Lumazine-binding" evidence="11">
    <location>
        <begin position="1"/>
        <end position="97"/>
    </location>
</feature>
<evidence type="ECO:0000256" key="7">
    <source>
        <dbReference type="ARBA" id="ARBA00022679"/>
    </source>
</evidence>
<dbReference type="PANTHER" id="PTHR21098">
    <property type="entry name" value="RIBOFLAVIN SYNTHASE ALPHA CHAIN"/>
    <property type="match status" value="1"/>
</dbReference>
<evidence type="ECO:0000313" key="12">
    <source>
        <dbReference type="EMBL" id="MDQ2068548.1"/>
    </source>
</evidence>
<dbReference type="PANTHER" id="PTHR21098:SF12">
    <property type="entry name" value="RIBOFLAVIN SYNTHASE"/>
    <property type="match status" value="1"/>
</dbReference>
<dbReference type="EC" id="2.5.1.9" evidence="4 9"/>
<evidence type="ECO:0000256" key="8">
    <source>
        <dbReference type="ARBA" id="ARBA00022737"/>
    </source>
</evidence>
<dbReference type="PROSITE" id="PS51177">
    <property type="entry name" value="LUMAZINE_BIND"/>
    <property type="match status" value="2"/>
</dbReference>
<dbReference type="GO" id="GO:0004746">
    <property type="term" value="F:riboflavin synthase activity"/>
    <property type="evidence" value="ECO:0007669"/>
    <property type="project" value="UniProtKB-EC"/>
</dbReference>